<evidence type="ECO:0000313" key="2">
    <source>
        <dbReference type="Proteomes" id="UP001589619"/>
    </source>
</evidence>
<evidence type="ECO:0000313" key="1">
    <source>
        <dbReference type="EMBL" id="MFB9751838.1"/>
    </source>
</evidence>
<reference evidence="1 2" key="1">
    <citation type="submission" date="2024-09" db="EMBL/GenBank/DDBJ databases">
        <authorList>
            <person name="Sun Q."/>
            <person name="Mori K."/>
        </authorList>
    </citation>
    <scope>NUCLEOTIDE SEQUENCE [LARGE SCALE GENOMIC DNA]</scope>
    <source>
        <strain evidence="1 2">JCM 12520</strain>
    </source>
</reference>
<dbReference type="RefSeq" id="WP_344912754.1">
    <property type="nucleotide sequence ID" value="NZ_BAAAYO010000010.1"/>
</dbReference>
<dbReference type="Pfam" id="PF14076">
    <property type="entry name" value="DUF4258"/>
    <property type="match status" value="1"/>
</dbReference>
<organism evidence="1 2">
    <name type="scientific">Paenibacillus hodogayensis</name>
    <dbReference type="NCBI Taxonomy" id="279208"/>
    <lineage>
        <taxon>Bacteria</taxon>
        <taxon>Bacillati</taxon>
        <taxon>Bacillota</taxon>
        <taxon>Bacilli</taxon>
        <taxon>Bacillales</taxon>
        <taxon>Paenibacillaceae</taxon>
        <taxon>Paenibacillus</taxon>
    </lineage>
</organism>
<protein>
    <submittedName>
        <fullName evidence="1">DUF4258 domain-containing protein</fullName>
    </submittedName>
</protein>
<keyword evidence="2" id="KW-1185">Reference proteome</keyword>
<dbReference type="EMBL" id="JBHMAG010000007">
    <property type="protein sequence ID" value="MFB9751838.1"/>
    <property type="molecule type" value="Genomic_DNA"/>
</dbReference>
<dbReference type="InterPro" id="IPR025354">
    <property type="entry name" value="DUF4258"/>
</dbReference>
<dbReference type="Proteomes" id="UP001589619">
    <property type="component" value="Unassembled WGS sequence"/>
</dbReference>
<comment type="caution">
    <text evidence="1">The sequence shown here is derived from an EMBL/GenBank/DDBJ whole genome shotgun (WGS) entry which is preliminary data.</text>
</comment>
<name>A0ABV5VUR6_9BACL</name>
<gene>
    <name evidence="1" type="ORF">ACFFNY_09670</name>
</gene>
<sequence>MSDEIPLLERMKASMTDEAISLFKHRQQTKGARTVTISYHAQQEMAADNITAKLLIDCMAANPELIEFHWEYPHKKSKGVFLCEPGQFQPFHVVCNVEDDAVFVVTAYVVTPDKYRDDNKTRQPRSNKKHL</sequence>
<proteinExistence type="predicted"/>
<accession>A0ABV5VUR6</accession>